<sequence length="122" mass="14271">MNEIDNFICKVLKSLLFEMVPEYAKGYSKEDVFQEGIYFFMNDFAMDLGRELSIDNSSSFVKNAFKYINLLGESNNLEILNIVTVGILEILYTTEFLNRNMVSGLLCEKLKIHFNRFSDYYQ</sequence>
<dbReference type="Proteomes" id="UP000309594">
    <property type="component" value="Unassembled WGS sequence"/>
</dbReference>
<dbReference type="RefSeq" id="WP_136881561.1">
    <property type="nucleotide sequence ID" value="NZ_SWDX01000009.1"/>
</dbReference>
<gene>
    <name evidence="2" type="ORF">FBD94_20330</name>
</gene>
<protein>
    <recommendedName>
        <fullName evidence="1">DUF7674 domain-containing protein</fullName>
    </recommendedName>
</protein>
<dbReference type="AlphaFoldDB" id="A0A4V5PF24"/>
<organism evidence="2 3">
    <name type="scientific">Pedobacter hiemivivus</name>
    <dbReference type="NCBI Taxonomy" id="2530454"/>
    <lineage>
        <taxon>Bacteria</taxon>
        <taxon>Pseudomonadati</taxon>
        <taxon>Bacteroidota</taxon>
        <taxon>Sphingobacteriia</taxon>
        <taxon>Sphingobacteriales</taxon>
        <taxon>Sphingobacteriaceae</taxon>
        <taxon>Pedobacter</taxon>
    </lineage>
</organism>
<dbReference type="Pfam" id="PF24722">
    <property type="entry name" value="DUF7674"/>
    <property type="match status" value="1"/>
</dbReference>
<name>A0A4V5PF24_9SPHI</name>
<feature type="domain" description="DUF7674" evidence="1">
    <location>
        <begin position="16"/>
        <end position="111"/>
    </location>
</feature>
<accession>A0A4V5PF24</accession>
<proteinExistence type="predicted"/>
<reference evidence="2 3" key="1">
    <citation type="submission" date="2019-04" db="EMBL/GenBank/DDBJ databases">
        <title>Pedobacter sp. RP-1-16 sp. nov., isolated from Arctic soil.</title>
        <authorList>
            <person name="Dahal R.H."/>
            <person name="Kim D.-U."/>
        </authorList>
    </citation>
    <scope>NUCLEOTIDE SEQUENCE [LARGE SCALE GENOMIC DNA]</scope>
    <source>
        <strain evidence="2 3">RP-1-16</strain>
    </source>
</reference>
<comment type="caution">
    <text evidence="2">The sequence shown here is derived from an EMBL/GenBank/DDBJ whole genome shotgun (WGS) entry which is preliminary data.</text>
</comment>
<evidence type="ECO:0000313" key="2">
    <source>
        <dbReference type="EMBL" id="TKC57626.1"/>
    </source>
</evidence>
<evidence type="ECO:0000313" key="3">
    <source>
        <dbReference type="Proteomes" id="UP000309594"/>
    </source>
</evidence>
<evidence type="ECO:0000259" key="1">
    <source>
        <dbReference type="Pfam" id="PF24722"/>
    </source>
</evidence>
<dbReference type="InterPro" id="IPR056091">
    <property type="entry name" value="DUF7674"/>
</dbReference>
<dbReference type="EMBL" id="SWDX01000009">
    <property type="protein sequence ID" value="TKC57626.1"/>
    <property type="molecule type" value="Genomic_DNA"/>
</dbReference>